<proteinExistence type="predicted"/>
<dbReference type="Proteomes" id="UP000541185">
    <property type="component" value="Unassembled WGS sequence"/>
</dbReference>
<dbReference type="AlphaFoldDB" id="A0A848H1G6"/>
<keyword evidence="3" id="KW-1185">Reference proteome</keyword>
<evidence type="ECO:0000313" key="2">
    <source>
        <dbReference type="EMBL" id="NML43472.1"/>
    </source>
</evidence>
<dbReference type="EMBL" id="JABBFX010000001">
    <property type="protein sequence ID" value="NML43472.1"/>
    <property type="molecule type" value="Genomic_DNA"/>
</dbReference>
<dbReference type="Pfam" id="PF13521">
    <property type="entry name" value="AAA_28"/>
    <property type="match status" value="1"/>
</dbReference>
<dbReference type="Gene3D" id="3.40.50.300">
    <property type="entry name" value="P-loop containing nucleotide triphosphate hydrolases"/>
    <property type="match status" value="1"/>
</dbReference>
<dbReference type="RefSeq" id="WP_169417676.1">
    <property type="nucleotide sequence ID" value="NZ_JABBFX010000001.1"/>
</dbReference>
<feature type="domain" description="NadR/Ttd14 AAA" evidence="1">
    <location>
        <begin position="7"/>
        <end position="169"/>
    </location>
</feature>
<accession>A0A848H1G6</accession>
<evidence type="ECO:0000313" key="3">
    <source>
        <dbReference type="Proteomes" id="UP000541185"/>
    </source>
</evidence>
<comment type="caution">
    <text evidence="2">The sequence shown here is derived from an EMBL/GenBank/DDBJ whole genome shotgun (WGS) entry which is preliminary data.</text>
</comment>
<dbReference type="InterPro" id="IPR027417">
    <property type="entry name" value="P-loop_NTPase"/>
</dbReference>
<reference evidence="2 3" key="1">
    <citation type="submission" date="2020-04" db="EMBL/GenBank/DDBJ databases">
        <title>Ramlibacter sp. G-1-2-2 isolated from soil.</title>
        <authorList>
            <person name="Dahal R.H."/>
        </authorList>
    </citation>
    <scope>NUCLEOTIDE SEQUENCE [LARGE SCALE GENOMIC DNA]</scope>
    <source>
        <strain evidence="2 3">G-1-2-2</strain>
    </source>
</reference>
<sequence length="191" mass="20898">MTIYLGIAGTHSTGKTTFVQNVLQLAREHQLSAAVVSDTATRCRDAGFPILKDHTFESTLWIMTSVVKAELEAGLRAELVIVDRPVPDALGYLEAALAATGRHVTSEERAYLYGLAAHHVKRYGLLLKTTLDETIPLGPDRDPDLGFRRAADRHIEAALSEISTSWFDPNADTTQQRIRSLLTELGSSARG</sequence>
<organism evidence="2 3">
    <name type="scientific">Ramlibacter agri</name>
    <dbReference type="NCBI Taxonomy" id="2728837"/>
    <lineage>
        <taxon>Bacteria</taxon>
        <taxon>Pseudomonadati</taxon>
        <taxon>Pseudomonadota</taxon>
        <taxon>Betaproteobacteria</taxon>
        <taxon>Burkholderiales</taxon>
        <taxon>Comamonadaceae</taxon>
        <taxon>Ramlibacter</taxon>
    </lineage>
</organism>
<dbReference type="InterPro" id="IPR038727">
    <property type="entry name" value="NadR/Ttd14_AAA_dom"/>
</dbReference>
<name>A0A848H1G6_9BURK</name>
<evidence type="ECO:0000259" key="1">
    <source>
        <dbReference type="Pfam" id="PF13521"/>
    </source>
</evidence>
<gene>
    <name evidence="2" type="ORF">HHL11_06885</name>
</gene>
<protein>
    <submittedName>
        <fullName evidence="2">AAA family ATPase</fullName>
    </submittedName>
</protein>